<dbReference type="AlphaFoldDB" id="A0A918Y317"/>
<keyword evidence="2" id="KW-0732">Signal</keyword>
<evidence type="ECO:0000313" key="4">
    <source>
        <dbReference type="EMBL" id="GHD88342.1"/>
    </source>
</evidence>
<accession>A0A918Y317</accession>
<reference evidence="4" key="1">
    <citation type="journal article" date="2014" name="Int. J. Syst. Evol. Microbiol.">
        <title>Complete genome sequence of Corynebacterium casei LMG S-19264T (=DSM 44701T), isolated from a smear-ripened cheese.</title>
        <authorList>
            <consortium name="US DOE Joint Genome Institute (JGI-PGF)"/>
            <person name="Walter F."/>
            <person name="Albersmeier A."/>
            <person name="Kalinowski J."/>
            <person name="Ruckert C."/>
        </authorList>
    </citation>
    <scope>NUCLEOTIDE SEQUENCE</scope>
    <source>
        <strain evidence="4">JCM 4654</strain>
    </source>
</reference>
<feature type="chain" id="PRO_5037634263" evidence="2">
    <location>
        <begin position="33"/>
        <end position="236"/>
    </location>
</feature>
<dbReference type="Proteomes" id="UP000608955">
    <property type="component" value="Unassembled WGS sequence"/>
</dbReference>
<feature type="region of interest" description="Disordered" evidence="1">
    <location>
        <begin position="30"/>
        <end position="119"/>
    </location>
</feature>
<feature type="compositionally biased region" description="Low complexity" evidence="1">
    <location>
        <begin position="72"/>
        <end position="88"/>
    </location>
</feature>
<proteinExistence type="predicted"/>
<sequence>MAHPSLPVNRAALLAGAAAVLGLLTACGNGGAASPPQHVSGTAAPASGGTTASGSASSAPGDGTAQGSTAPGSSPATTRAGGTTAGTNPGTGAGSGAGGRCHTSQLKASVGRNDPGAGQENFPVVLTNVSGRTCTVRGYPGAAFVDASGKQLGPDPKRSAGTPTTVNLKPGRSAWAGLTFSNPGVSGAKTATPAALIVTPPDERDHLTVPWQAGPVPVGGNASSVFLTVLSPGTAP</sequence>
<gene>
    <name evidence="4" type="ORF">GCM10010508_24110</name>
</gene>
<protein>
    <submittedName>
        <fullName evidence="4">Lipoprotein</fullName>
    </submittedName>
</protein>
<evidence type="ECO:0000259" key="3">
    <source>
        <dbReference type="Pfam" id="PF14016"/>
    </source>
</evidence>
<organism evidence="4 5">
    <name type="scientific">Streptomyces naganishii JCM 4654</name>
    <dbReference type="NCBI Taxonomy" id="1306179"/>
    <lineage>
        <taxon>Bacteria</taxon>
        <taxon>Bacillati</taxon>
        <taxon>Actinomycetota</taxon>
        <taxon>Actinomycetes</taxon>
        <taxon>Kitasatosporales</taxon>
        <taxon>Streptomycetaceae</taxon>
        <taxon>Streptomyces</taxon>
    </lineage>
</organism>
<reference evidence="4" key="2">
    <citation type="submission" date="2020-09" db="EMBL/GenBank/DDBJ databases">
        <authorList>
            <person name="Sun Q."/>
            <person name="Ohkuma M."/>
        </authorList>
    </citation>
    <scope>NUCLEOTIDE SEQUENCE</scope>
    <source>
        <strain evidence="4">JCM 4654</strain>
    </source>
</reference>
<dbReference type="Pfam" id="PF14016">
    <property type="entry name" value="DUF4232"/>
    <property type="match status" value="1"/>
</dbReference>
<evidence type="ECO:0000313" key="5">
    <source>
        <dbReference type="Proteomes" id="UP000608955"/>
    </source>
</evidence>
<feature type="compositionally biased region" description="Low complexity" evidence="1">
    <location>
        <begin position="40"/>
        <end position="65"/>
    </location>
</feature>
<dbReference type="EMBL" id="BMVF01000005">
    <property type="protein sequence ID" value="GHD88342.1"/>
    <property type="molecule type" value="Genomic_DNA"/>
</dbReference>
<comment type="caution">
    <text evidence="4">The sequence shown here is derived from an EMBL/GenBank/DDBJ whole genome shotgun (WGS) entry which is preliminary data.</text>
</comment>
<dbReference type="InterPro" id="IPR025326">
    <property type="entry name" value="DUF4232"/>
</dbReference>
<evidence type="ECO:0000256" key="2">
    <source>
        <dbReference type="SAM" id="SignalP"/>
    </source>
</evidence>
<feature type="signal peptide" evidence="2">
    <location>
        <begin position="1"/>
        <end position="32"/>
    </location>
</feature>
<evidence type="ECO:0000256" key="1">
    <source>
        <dbReference type="SAM" id="MobiDB-lite"/>
    </source>
</evidence>
<feature type="compositionally biased region" description="Gly residues" evidence="1">
    <location>
        <begin position="89"/>
        <end position="99"/>
    </location>
</feature>
<keyword evidence="5" id="KW-1185">Reference proteome</keyword>
<feature type="domain" description="DUF4232" evidence="3">
    <location>
        <begin position="101"/>
        <end position="220"/>
    </location>
</feature>
<name>A0A918Y317_9ACTN</name>
<dbReference type="RefSeq" id="WP_190177745.1">
    <property type="nucleotide sequence ID" value="NZ_BMVF01000005.1"/>
</dbReference>
<keyword evidence="4" id="KW-0449">Lipoprotein</keyword>